<name>A0ABS7HKK7_9MICO</name>
<dbReference type="PANTHER" id="PTHR35797:SF1">
    <property type="entry name" value="PROTEASE"/>
    <property type="match status" value="1"/>
</dbReference>
<sequence length="336" mass="34818">MTRHDDSRHPVRHPDSERPARVPWGAVAAYAALACGLAWGVAAPLWLGEGLASPLAGLLLPLMMLTPAIATVVVVFAFRVPRGGRARFLGLWPLRPAGRLVLFLALALVLPVVVVVATALVAGALGLVRLDLVGFSAFAAQVSANAPAGTPLPPVAVLVALQFAALPFGALVNSLLAFGEELGWRGWLQTALLPLGTWPALLITGAVWGLWHAPVILRGYNFARPDIAGVLLMVGGCVAWGVLFGWLRLRSASLWPAVLAHGSLNALAGIVLVLAAAGETPDLGLVGPLGVVSWGVLAVVIGVIVLLRQFRPGTLAAPRATLAPEPAATIAEGETR</sequence>
<organism evidence="3 4">
    <name type="scientific">Microbacterium jejuense</name>
    <dbReference type="NCBI Taxonomy" id="1263637"/>
    <lineage>
        <taxon>Bacteria</taxon>
        <taxon>Bacillati</taxon>
        <taxon>Actinomycetota</taxon>
        <taxon>Actinomycetes</taxon>
        <taxon>Micrococcales</taxon>
        <taxon>Microbacteriaceae</taxon>
        <taxon>Microbacterium</taxon>
    </lineage>
</organism>
<dbReference type="InterPro" id="IPR003675">
    <property type="entry name" value="Rce1/LyrA-like_dom"/>
</dbReference>
<feature type="transmembrane region" description="Helical" evidence="1">
    <location>
        <begin position="254"/>
        <end position="277"/>
    </location>
</feature>
<feature type="transmembrane region" description="Helical" evidence="1">
    <location>
        <begin position="227"/>
        <end position="247"/>
    </location>
</feature>
<dbReference type="GO" id="GO:0008237">
    <property type="term" value="F:metallopeptidase activity"/>
    <property type="evidence" value="ECO:0007669"/>
    <property type="project" value="UniProtKB-KW"/>
</dbReference>
<keyword evidence="1" id="KW-0812">Transmembrane</keyword>
<protein>
    <submittedName>
        <fullName evidence="3">CPBP family intramembrane metalloprotease</fullName>
    </submittedName>
</protein>
<gene>
    <name evidence="3" type="ORF">JNB62_07305</name>
</gene>
<dbReference type="InterPro" id="IPR042150">
    <property type="entry name" value="MmRce1-like"/>
</dbReference>
<feature type="transmembrane region" description="Helical" evidence="1">
    <location>
        <begin position="191"/>
        <end position="211"/>
    </location>
</feature>
<proteinExistence type="predicted"/>
<comment type="caution">
    <text evidence="3">The sequence shown here is derived from an EMBL/GenBank/DDBJ whole genome shotgun (WGS) entry which is preliminary data.</text>
</comment>
<keyword evidence="3" id="KW-0482">Metalloprotease</keyword>
<keyword evidence="3" id="KW-0645">Protease</keyword>
<accession>A0ABS7HKK7</accession>
<feature type="transmembrane region" description="Helical" evidence="1">
    <location>
        <begin position="21"/>
        <end position="46"/>
    </location>
</feature>
<keyword evidence="1" id="KW-1133">Transmembrane helix</keyword>
<dbReference type="EMBL" id="JAEUAW010000004">
    <property type="protein sequence ID" value="MBW9093484.1"/>
    <property type="molecule type" value="Genomic_DNA"/>
</dbReference>
<dbReference type="PANTHER" id="PTHR35797">
    <property type="entry name" value="PROTEASE-RELATED"/>
    <property type="match status" value="1"/>
</dbReference>
<evidence type="ECO:0000256" key="1">
    <source>
        <dbReference type="SAM" id="Phobius"/>
    </source>
</evidence>
<dbReference type="RefSeq" id="WP_220300199.1">
    <property type="nucleotide sequence ID" value="NZ_JAEUAW010000004.1"/>
</dbReference>
<evidence type="ECO:0000313" key="4">
    <source>
        <dbReference type="Proteomes" id="UP001196843"/>
    </source>
</evidence>
<feature type="domain" description="CAAX prenyl protease 2/Lysostaphin resistance protein A-like" evidence="2">
    <location>
        <begin position="166"/>
        <end position="266"/>
    </location>
</feature>
<keyword evidence="3" id="KW-0378">Hydrolase</keyword>
<evidence type="ECO:0000259" key="2">
    <source>
        <dbReference type="Pfam" id="PF02517"/>
    </source>
</evidence>
<dbReference type="PROSITE" id="PS51257">
    <property type="entry name" value="PROKAR_LIPOPROTEIN"/>
    <property type="match status" value="1"/>
</dbReference>
<dbReference type="Pfam" id="PF02517">
    <property type="entry name" value="Rce1-like"/>
    <property type="match status" value="1"/>
</dbReference>
<evidence type="ECO:0000313" key="3">
    <source>
        <dbReference type="EMBL" id="MBW9093484.1"/>
    </source>
</evidence>
<feature type="transmembrane region" description="Helical" evidence="1">
    <location>
        <begin position="155"/>
        <end position="179"/>
    </location>
</feature>
<keyword evidence="1" id="KW-0472">Membrane</keyword>
<dbReference type="Proteomes" id="UP001196843">
    <property type="component" value="Unassembled WGS sequence"/>
</dbReference>
<feature type="transmembrane region" description="Helical" evidence="1">
    <location>
        <begin position="100"/>
        <end position="128"/>
    </location>
</feature>
<reference evidence="3 4" key="1">
    <citation type="journal article" date="2021" name="MBio">
        <title>Poor Competitiveness of Bradyrhizobium in Pigeon Pea Root Colonization in Indian Soils.</title>
        <authorList>
            <person name="Chalasani D."/>
            <person name="Basu A."/>
            <person name="Pullabhotla S.V.S.R.N."/>
            <person name="Jorrin B."/>
            <person name="Neal A.L."/>
            <person name="Poole P.S."/>
            <person name="Podile A.R."/>
            <person name="Tkacz A."/>
        </authorList>
    </citation>
    <scope>NUCLEOTIDE SEQUENCE [LARGE SCALE GENOMIC DNA]</scope>
    <source>
        <strain evidence="3 4">HU14</strain>
    </source>
</reference>
<keyword evidence="4" id="KW-1185">Reference proteome</keyword>
<feature type="transmembrane region" description="Helical" evidence="1">
    <location>
        <begin position="58"/>
        <end position="80"/>
    </location>
</feature>
<feature type="transmembrane region" description="Helical" evidence="1">
    <location>
        <begin position="283"/>
        <end position="307"/>
    </location>
</feature>